<evidence type="ECO:0000313" key="1">
    <source>
        <dbReference type="EMBL" id="RDL36203.1"/>
    </source>
</evidence>
<dbReference type="InterPro" id="IPR023213">
    <property type="entry name" value="CAT-like_dom_sf"/>
</dbReference>
<protein>
    <submittedName>
        <fullName evidence="1">Uncharacterized protein</fullName>
    </submittedName>
</protein>
<comment type="caution">
    <text evidence="1">The sequence shown here is derived from an EMBL/GenBank/DDBJ whole genome shotgun (WGS) entry which is preliminary data.</text>
</comment>
<accession>A0A370TL03</accession>
<sequence>MSWTETSAGHWERPLGLIEKVPLVVSAQSLRPGRENWYETMIAKVSFDPILGSPADALRNGWKQMRYAFPEIAASVRNGIYVYEVPTTPAAVEDWLAETCVVVQENLTADEFMQSLPPSKFMTLHFLPHTSEVIMSSSHFRLDGPAFMVLFNYLTHAMAKPEPYEFGTEPANLAPSFEVSASVPQAPYTPEIEAAAMSRLMAFSTQLPPVTLKPTYSLHSPAGVSGRATLTISTSESKAIITACKAHALTVNMAQHSALVSAVVALEGPTPAGVVERAFSAIAAFGLRKYCIATTTRTVPSGGAAATIASSGNVYPIMVTDGSFHSHATQLKEIYAQGFDAFLPSMSCAQEKMLPMLEKPMPAEMPGQTDPVMSGLGVVDRMIASEVRNETGEIVLRVEDFWVGMEILQRAPQLFFWTWKGQLVWTVCYNEAYWSKADMNILLEETKRQLIQGLGIVDLGEDKKPTT</sequence>
<evidence type="ECO:0000313" key="2">
    <source>
        <dbReference type="Proteomes" id="UP000254866"/>
    </source>
</evidence>
<gene>
    <name evidence="1" type="ORF">BP5553_06815</name>
</gene>
<dbReference type="AlphaFoldDB" id="A0A370TL03"/>
<reference evidence="1 2" key="1">
    <citation type="journal article" date="2018" name="IMA Fungus">
        <title>IMA Genome-F 9: Draft genome sequence of Annulohypoxylon stygium, Aspergillus mulundensis, Berkeleyomyces basicola (syn. Thielaviopsis basicola), Ceratocystis smalleyi, two Cercospora beticola strains, Coleophoma cylindrospora, Fusarium fracticaudum, Phialophora cf. hyalina, and Morchella septimelata.</title>
        <authorList>
            <person name="Wingfield B.D."/>
            <person name="Bills G.F."/>
            <person name="Dong Y."/>
            <person name="Huang W."/>
            <person name="Nel W.J."/>
            <person name="Swalarsk-Parry B.S."/>
            <person name="Vaghefi N."/>
            <person name="Wilken P.M."/>
            <person name="An Z."/>
            <person name="de Beer Z.W."/>
            <person name="De Vos L."/>
            <person name="Chen L."/>
            <person name="Duong T.A."/>
            <person name="Gao Y."/>
            <person name="Hammerbacher A."/>
            <person name="Kikkert J.R."/>
            <person name="Li Y."/>
            <person name="Li H."/>
            <person name="Li K."/>
            <person name="Li Q."/>
            <person name="Liu X."/>
            <person name="Ma X."/>
            <person name="Naidoo K."/>
            <person name="Pethybridge S.J."/>
            <person name="Sun J."/>
            <person name="Steenkamp E.T."/>
            <person name="van der Nest M.A."/>
            <person name="van Wyk S."/>
            <person name="Wingfield M.J."/>
            <person name="Xiong C."/>
            <person name="Yue Q."/>
            <person name="Zhang X."/>
        </authorList>
    </citation>
    <scope>NUCLEOTIDE SEQUENCE [LARGE SCALE GENOMIC DNA]</scope>
    <source>
        <strain evidence="1 2">BP 5553</strain>
    </source>
</reference>
<dbReference type="OrthoDB" id="2548233at2759"/>
<dbReference type="Proteomes" id="UP000254866">
    <property type="component" value="Unassembled WGS sequence"/>
</dbReference>
<dbReference type="RefSeq" id="XP_031868859.1">
    <property type="nucleotide sequence ID" value="XM_032015438.1"/>
</dbReference>
<keyword evidence="2" id="KW-1185">Reference proteome</keyword>
<proteinExistence type="predicted"/>
<dbReference type="PANTHER" id="PTHR42034:SF1">
    <property type="entry name" value="CONDENSATION DOMAIN-CONTAINING PROTEIN"/>
    <property type="match status" value="1"/>
</dbReference>
<dbReference type="Gene3D" id="3.30.559.10">
    <property type="entry name" value="Chloramphenicol acetyltransferase-like domain"/>
    <property type="match status" value="1"/>
</dbReference>
<name>A0A370TL03_9HELO</name>
<dbReference type="GeneID" id="43599664"/>
<dbReference type="EMBL" id="NPIC01000005">
    <property type="protein sequence ID" value="RDL36203.1"/>
    <property type="molecule type" value="Genomic_DNA"/>
</dbReference>
<dbReference type="Gene3D" id="3.30.559.30">
    <property type="entry name" value="Nonribosomal peptide synthetase, condensation domain"/>
    <property type="match status" value="1"/>
</dbReference>
<dbReference type="PANTHER" id="PTHR42034">
    <property type="entry name" value="CHROMOSOME 7, WHOLE GENOME SHOTGUN SEQUENCE-RELATED"/>
    <property type="match status" value="1"/>
</dbReference>
<dbReference type="STRING" id="2656787.A0A370TL03"/>
<organism evidence="1 2">
    <name type="scientific">Venustampulla echinocandica</name>
    <dbReference type="NCBI Taxonomy" id="2656787"/>
    <lineage>
        <taxon>Eukaryota</taxon>
        <taxon>Fungi</taxon>
        <taxon>Dikarya</taxon>
        <taxon>Ascomycota</taxon>
        <taxon>Pezizomycotina</taxon>
        <taxon>Leotiomycetes</taxon>
        <taxon>Helotiales</taxon>
        <taxon>Pleuroascaceae</taxon>
        <taxon>Venustampulla</taxon>
    </lineage>
</organism>